<name>A0AB73T906_9FIRM</name>
<gene>
    <name evidence="1" type="ORF">C7383_10124</name>
</gene>
<organism evidence="1 2">
    <name type="scientific">Murimonas intestini</name>
    <dbReference type="NCBI Taxonomy" id="1337051"/>
    <lineage>
        <taxon>Bacteria</taxon>
        <taxon>Bacillati</taxon>
        <taxon>Bacillota</taxon>
        <taxon>Clostridia</taxon>
        <taxon>Lachnospirales</taxon>
        <taxon>Lachnospiraceae</taxon>
        <taxon>Murimonas</taxon>
    </lineage>
</organism>
<sequence>MLLSEIYMDTFLCPSFIFTGEEIQIDSAEEAEKWIAVLEDMLSGLGVGARALIWKNSLRDGEKSRIVELSSSGTRTLSQLEMKFCGSVSLILQGGTKIKFSKNQDTEKLIFGENMDSGLRFDETEANIYTASLSVPFAGDEAGSLQFYMDVTQIDFVRLFNPSFLFGYAGTDTKDDRIIFPLAYVRKGEKTVQIRFNVSVFPSDLFNETACSLPDFSEGLPQRRTYFRFNSILGKGMDVCIHTWYQNVYGGAADFYLTAGEAASGFVLVNSPDDFRMAVSPEGDFEVRLPEGERGEFLCGTEGGERISTTDSSSACFWRFAWGMPGYAPQFPLQQLSVTGAPSNLDAPPLSDKAKTSWVSVIKKGMNYSSVPKGSFYYGDSVECRNAGLLGADFPVVPVIPEDGVYFPMLPYAAGSADEAFLFEREIIMPVRKRQIESGAVSGRRYLNGNGRWIVTPSGQLALLEGIDFKEILLARSRDEKGSEHILGFKEPDEKLIQAFQTPSLLLIGSDQEHFAGFENEICMGDWKCIVRPGHGSRYAGYKNIVIVKGRKGSLYDPEGDSLFANPKLWTKKDDFSSPQMQQLILSQWLMDYCREAYSYGMEDEYFGYWNRVVTDPVWQGVLFLNVELDAENLPSSLVPVLDGVQDRDSLCFHHIGFTVSPVGQTEGRKTIKGRPEGEPAAFFGLIHYQDSALPGSEIRTVAPLGRPDYDFRLLVLRVRFENSVVKKFESYAQLTINSLFGCVPVASEYGCRDNTMLLEGIYQVKDGISSFLLKNEDTGRFCFQGGILRYADVTKAVMDENGGFSLDGCLAFEELQRGDKCIDIYSFGGRADEVSDGLAYRTLKVVKTLNQDSVEYKMSYNSLIFDPALSQPRKGSLYREFSLNYLGHLMCGEGSKNKEYAALSNNAGLSGLGDTGWFGLRYGLSLGALGELADKARIQGELLLAWSTSENARGCAGIKLPGTGDDFLGLQGVLKVSYGEPRLILNDDNQFLLLLPDISLKLLNVLSVPPSGTTRFFLFGKEGEGDMGWYAAYKKKEKKGQGQIESHDKRGRK</sequence>
<dbReference type="Proteomes" id="UP000245412">
    <property type="component" value="Unassembled WGS sequence"/>
</dbReference>
<dbReference type="RefSeq" id="WP_109624111.1">
    <property type="nucleotide sequence ID" value="NZ_JANKBI010000001.1"/>
</dbReference>
<evidence type="ECO:0000313" key="2">
    <source>
        <dbReference type="Proteomes" id="UP000245412"/>
    </source>
</evidence>
<comment type="caution">
    <text evidence="1">The sequence shown here is derived from an EMBL/GenBank/DDBJ whole genome shotgun (WGS) entry which is preliminary data.</text>
</comment>
<protein>
    <recommendedName>
        <fullName evidence="3">PH domain-containing protein</fullName>
    </recommendedName>
</protein>
<evidence type="ECO:0000313" key="1">
    <source>
        <dbReference type="EMBL" id="PWJ78656.1"/>
    </source>
</evidence>
<reference evidence="1 2" key="1">
    <citation type="submission" date="2018-05" db="EMBL/GenBank/DDBJ databases">
        <authorList>
            <person name="Goeker M."/>
            <person name="Huntemann M."/>
            <person name="Clum A."/>
            <person name="Pillay M."/>
            <person name="Palaniappan K."/>
            <person name="Varghese N."/>
            <person name="Mikhailova N."/>
            <person name="Stamatis D."/>
            <person name="Reddy T."/>
            <person name="Daum C."/>
            <person name="Shapiro N."/>
            <person name="Ivanova N."/>
            <person name="Kyrpides N."/>
            <person name="Woyke T."/>
        </authorList>
    </citation>
    <scope>NUCLEOTIDE SEQUENCE [LARGE SCALE GENOMIC DNA]</scope>
    <source>
        <strain evidence="1 2">DSM 26524</strain>
    </source>
</reference>
<dbReference type="AlphaFoldDB" id="A0AB73T906"/>
<proteinExistence type="predicted"/>
<accession>A0AB73T906</accession>
<keyword evidence="2" id="KW-1185">Reference proteome</keyword>
<evidence type="ECO:0008006" key="3">
    <source>
        <dbReference type="Google" id="ProtNLM"/>
    </source>
</evidence>
<dbReference type="EMBL" id="QGGY01000001">
    <property type="protein sequence ID" value="PWJ78656.1"/>
    <property type="molecule type" value="Genomic_DNA"/>
</dbReference>